<reference evidence="2" key="1">
    <citation type="journal article" date="2013" name="Proc. Natl. Acad. Sci. U.S.A.">
        <title>Genome structure and metabolic features in the red seaweed Chondrus crispus shed light on evolution of the Archaeplastida.</title>
        <authorList>
            <person name="Collen J."/>
            <person name="Porcel B."/>
            <person name="Carre W."/>
            <person name="Ball S.G."/>
            <person name="Chaparro C."/>
            <person name="Tonon T."/>
            <person name="Barbeyron T."/>
            <person name="Michel G."/>
            <person name="Noel B."/>
            <person name="Valentin K."/>
            <person name="Elias M."/>
            <person name="Artiguenave F."/>
            <person name="Arun A."/>
            <person name="Aury J.M."/>
            <person name="Barbosa-Neto J.F."/>
            <person name="Bothwell J.H."/>
            <person name="Bouget F.Y."/>
            <person name="Brillet L."/>
            <person name="Cabello-Hurtado F."/>
            <person name="Capella-Gutierrez S."/>
            <person name="Charrier B."/>
            <person name="Cladiere L."/>
            <person name="Cock J.M."/>
            <person name="Coelho S.M."/>
            <person name="Colleoni C."/>
            <person name="Czjzek M."/>
            <person name="Da Silva C."/>
            <person name="Delage L."/>
            <person name="Denoeud F."/>
            <person name="Deschamps P."/>
            <person name="Dittami S.M."/>
            <person name="Gabaldon T."/>
            <person name="Gachon C.M."/>
            <person name="Groisillier A."/>
            <person name="Herve C."/>
            <person name="Jabbari K."/>
            <person name="Katinka M."/>
            <person name="Kloareg B."/>
            <person name="Kowalczyk N."/>
            <person name="Labadie K."/>
            <person name="Leblanc C."/>
            <person name="Lopez P.J."/>
            <person name="McLachlan D.H."/>
            <person name="Meslet-Cladiere L."/>
            <person name="Moustafa A."/>
            <person name="Nehr Z."/>
            <person name="Nyvall Collen P."/>
            <person name="Panaud O."/>
            <person name="Partensky F."/>
            <person name="Poulain J."/>
            <person name="Rensing S.A."/>
            <person name="Rousvoal S."/>
            <person name="Samson G."/>
            <person name="Symeonidi A."/>
            <person name="Weissenbach J."/>
            <person name="Zambounis A."/>
            <person name="Wincker P."/>
            <person name="Boyen C."/>
        </authorList>
    </citation>
    <scope>NUCLEOTIDE SEQUENCE [LARGE SCALE GENOMIC DNA]</scope>
    <source>
        <strain evidence="2">cv. Stackhouse</strain>
    </source>
</reference>
<dbReference type="Gramene" id="CDF38823">
    <property type="protein sequence ID" value="CDF38823"/>
    <property type="gene ID" value="CHC_T00001242001"/>
</dbReference>
<name>R7QM11_CHOCR</name>
<dbReference type="KEGG" id="ccp:CHC_T00001242001"/>
<dbReference type="EMBL" id="HG001969">
    <property type="protein sequence ID" value="CDF38823.1"/>
    <property type="molecule type" value="Genomic_DNA"/>
</dbReference>
<evidence type="ECO:0000313" key="1">
    <source>
        <dbReference type="EMBL" id="CDF38823.1"/>
    </source>
</evidence>
<organism evidence="1 2">
    <name type="scientific">Chondrus crispus</name>
    <name type="common">Carrageen Irish moss</name>
    <name type="synonym">Polymorpha crispa</name>
    <dbReference type="NCBI Taxonomy" id="2769"/>
    <lineage>
        <taxon>Eukaryota</taxon>
        <taxon>Rhodophyta</taxon>
        <taxon>Florideophyceae</taxon>
        <taxon>Rhodymeniophycidae</taxon>
        <taxon>Gigartinales</taxon>
        <taxon>Gigartinaceae</taxon>
        <taxon>Chondrus</taxon>
    </lineage>
</organism>
<gene>
    <name evidence="1" type="ORF">CHC_T00001242001</name>
</gene>
<sequence length="52" mass="5664">MKSIRPCVACSSRNPSHHIVRYPFSMANKIHHASSVTLPRGPTSKPSCISTS</sequence>
<dbReference type="RefSeq" id="XP_005718728.1">
    <property type="nucleotide sequence ID" value="XM_005718671.1"/>
</dbReference>
<dbReference type="AlphaFoldDB" id="R7QM11"/>
<dbReference type="GeneID" id="17326446"/>
<dbReference type="Proteomes" id="UP000012073">
    <property type="component" value="Unassembled WGS sequence"/>
</dbReference>
<proteinExistence type="predicted"/>
<keyword evidence="2" id="KW-1185">Reference proteome</keyword>
<accession>R7QM11</accession>
<protein>
    <submittedName>
        <fullName evidence="1">Uncharacterized protein</fullName>
    </submittedName>
</protein>
<evidence type="ECO:0000313" key="2">
    <source>
        <dbReference type="Proteomes" id="UP000012073"/>
    </source>
</evidence>